<comment type="caution">
    <text evidence="1">The sequence shown here is derived from an EMBL/GenBank/DDBJ whole genome shotgun (WGS) entry which is preliminary data.</text>
</comment>
<sequence length="112" mass="12140">MRAPHLARKLILEAPLRSADGAGGFNEAWETVGALWADVTARTGSERSLSGVAISRTGYRIVIRGAPVGSSMRPAPEQRFREGARVFLIRAVAERDPEGRFLTCFADEEIAA</sequence>
<dbReference type="EMBL" id="QOCE01000038">
    <property type="protein sequence ID" value="RBW52689.1"/>
    <property type="molecule type" value="Genomic_DNA"/>
</dbReference>
<protein>
    <submittedName>
        <fullName evidence="1">Head-tail adaptor protein</fullName>
    </submittedName>
</protein>
<dbReference type="Gene3D" id="2.40.10.270">
    <property type="entry name" value="Bacteriophage SPP1 head-tail adaptor protein"/>
    <property type="match status" value="1"/>
</dbReference>
<proteinExistence type="predicted"/>
<dbReference type="Proteomes" id="UP000252706">
    <property type="component" value="Unassembled WGS sequence"/>
</dbReference>
<dbReference type="RefSeq" id="WP_113824407.1">
    <property type="nucleotide sequence ID" value="NZ_QOCE01000038.1"/>
</dbReference>
<organism evidence="1 2">
    <name type="scientific">Phaeobacter gallaeciensis</name>
    <dbReference type="NCBI Taxonomy" id="60890"/>
    <lineage>
        <taxon>Bacteria</taxon>
        <taxon>Pseudomonadati</taxon>
        <taxon>Pseudomonadota</taxon>
        <taxon>Alphaproteobacteria</taxon>
        <taxon>Rhodobacterales</taxon>
        <taxon>Roseobacteraceae</taxon>
        <taxon>Phaeobacter</taxon>
    </lineage>
</organism>
<dbReference type="InterPro" id="IPR008767">
    <property type="entry name" value="Phage_SPP1_head-tail_adaptor"/>
</dbReference>
<dbReference type="Pfam" id="PF05521">
    <property type="entry name" value="Phage_HCP"/>
    <property type="match status" value="1"/>
</dbReference>
<dbReference type="OrthoDB" id="7570189at2"/>
<dbReference type="AlphaFoldDB" id="A0A366WW69"/>
<name>A0A366WW69_9RHOB</name>
<accession>A0A366WW69</accession>
<reference evidence="1 2" key="1">
    <citation type="submission" date="2018-07" db="EMBL/GenBank/DDBJ databases">
        <title>Modular assembly of carbohydrate-degrading microbial communities in the ocean.</title>
        <authorList>
            <person name="Enke T.N."/>
            <person name="Datta M.S."/>
            <person name="Schwartzman J.A."/>
            <person name="Cermak N."/>
            <person name="Schmitz D.A."/>
            <person name="Barrere J."/>
            <person name="Cordero O.X."/>
        </authorList>
    </citation>
    <scope>NUCLEOTIDE SEQUENCE [LARGE SCALE GENOMIC DNA]</scope>
    <source>
        <strain evidence="1 2">C3M10</strain>
    </source>
</reference>
<evidence type="ECO:0000313" key="1">
    <source>
        <dbReference type="EMBL" id="RBW52689.1"/>
    </source>
</evidence>
<gene>
    <name evidence="1" type="ORF">DS909_15675</name>
</gene>
<evidence type="ECO:0000313" key="2">
    <source>
        <dbReference type="Proteomes" id="UP000252706"/>
    </source>
</evidence>
<dbReference type="InterPro" id="IPR038666">
    <property type="entry name" value="SSP1_head-tail_sf"/>
</dbReference>